<dbReference type="CDD" id="cd01335">
    <property type="entry name" value="Radical_SAM"/>
    <property type="match status" value="1"/>
</dbReference>
<evidence type="ECO:0000313" key="6">
    <source>
        <dbReference type="EMBL" id="QTA37532.1"/>
    </source>
</evidence>
<keyword evidence="3" id="KW-0408">Iron</keyword>
<evidence type="ECO:0000259" key="5">
    <source>
        <dbReference type="PROSITE" id="PS51918"/>
    </source>
</evidence>
<dbReference type="SMART" id="SM00729">
    <property type="entry name" value="Elp3"/>
    <property type="match status" value="1"/>
</dbReference>
<dbReference type="SFLD" id="SFLDS00029">
    <property type="entry name" value="Radical_SAM"/>
    <property type="match status" value="1"/>
</dbReference>
<dbReference type="InterPro" id="IPR058240">
    <property type="entry name" value="rSAM_sf"/>
</dbReference>
<evidence type="ECO:0000256" key="2">
    <source>
        <dbReference type="ARBA" id="ARBA00022723"/>
    </source>
</evidence>
<dbReference type="SFLD" id="SFLDG01065">
    <property type="entry name" value="anaerobic_coproporphyrinogen-I"/>
    <property type="match status" value="1"/>
</dbReference>
<dbReference type="InterPro" id="IPR013785">
    <property type="entry name" value="Aldolase_TIM"/>
</dbReference>
<name>A0ABX7S7E4_9BACT</name>
<dbReference type="SUPFAM" id="SSF102114">
    <property type="entry name" value="Radical SAM enzymes"/>
    <property type="match status" value="1"/>
</dbReference>
<dbReference type="Proteomes" id="UP000671862">
    <property type="component" value="Chromosome"/>
</dbReference>
<reference evidence="6 7" key="1">
    <citation type="submission" date="2021-03" db="EMBL/GenBank/DDBJ databases">
        <title>Thermosipho ferrireducens sp.nov., an anaerobic thermophilic iron-reducing bacterium isolated from a deep-sea hydrothermal sulfide deposits.</title>
        <authorList>
            <person name="Zeng X."/>
            <person name="Chen Y."/>
            <person name="Shao Z."/>
        </authorList>
    </citation>
    <scope>NUCLEOTIDE SEQUENCE [LARGE SCALE GENOMIC DNA]</scope>
    <source>
        <strain evidence="6 7">JL129W03</strain>
    </source>
</reference>
<evidence type="ECO:0000256" key="3">
    <source>
        <dbReference type="ARBA" id="ARBA00023004"/>
    </source>
</evidence>
<dbReference type="InterPro" id="IPR034505">
    <property type="entry name" value="Coproporphyrinogen-III_oxidase"/>
</dbReference>
<dbReference type="PANTHER" id="PTHR13932:SF5">
    <property type="entry name" value="RADICAL S-ADENOSYL METHIONINE DOMAIN-CONTAINING PROTEIN 1, MITOCHONDRIAL"/>
    <property type="match status" value="1"/>
</dbReference>
<keyword evidence="7" id="KW-1185">Reference proteome</keyword>
<dbReference type="Gene3D" id="3.20.20.70">
    <property type="entry name" value="Aldolase class I"/>
    <property type="match status" value="1"/>
</dbReference>
<evidence type="ECO:0000256" key="4">
    <source>
        <dbReference type="ARBA" id="ARBA00023014"/>
    </source>
</evidence>
<evidence type="ECO:0000313" key="7">
    <source>
        <dbReference type="Proteomes" id="UP000671862"/>
    </source>
</evidence>
<dbReference type="InterPro" id="IPR007197">
    <property type="entry name" value="rSAM"/>
</dbReference>
<keyword evidence="4" id="KW-0411">Iron-sulfur</keyword>
<organism evidence="6 7">
    <name type="scientific">Thermosipho ferrireducens</name>
    <dbReference type="NCBI Taxonomy" id="2571116"/>
    <lineage>
        <taxon>Bacteria</taxon>
        <taxon>Thermotogati</taxon>
        <taxon>Thermotogota</taxon>
        <taxon>Thermotogae</taxon>
        <taxon>Thermotogales</taxon>
        <taxon>Fervidobacteriaceae</taxon>
        <taxon>Thermosipho</taxon>
    </lineage>
</organism>
<dbReference type="SFLD" id="SFLDG01082">
    <property type="entry name" value="B12-binding_domain_containing"/>
    <property type="match status" value="1"/>
</dbReference>
<keyword evidence="2" id="KW-0479">Metal-binding</keyword>
<keyword evidence="1" id="KW-0949">S-adenosyl-L-methionine</keyword>
<proteinExistence type="predicted"/>
<dbReference type="PROSITE" id="PS51918">
    <property type="entry name" value="RADICAL_SAM"/>
    <property type="match status" value="1"/>
</dbReference>
<dbReference type="EMBL" id="CP071446">
    <property type="protein sequence ID" value="QTA37532.1"/>
    <property type="molecule type" value="Genomic_DNA"/>
</dbReference>
<dbReference type="InterPro" id="IPR006638">
    <property type="entry name" value="Elp3/MiaA/NifB-like_rSAM"/>
</dbReference>
<accession>A0ABX7S7E4</accession>
<protein>
    <submittedName>
        <fullName evidence="6">Radical SAM protein</fullName>
    </submittedName>
</protein>
<feature type="domain" description="Radical SAM core" evidence="5">
    <location>
        <begin position="36"/>
        <end position="273"/>
    </location>
</feature>
<sequence length="433" mass="50208">MYVVRYKSHHAALMKLKKVFEEKQNPALYLKEMLNTSSDNSRSIYIHVPYCMKLCSFCNLNRTKIDSSIENYHELILKQIRNVAKYNYIRSKEFESIYFGGGTPTTLSAKQIEIILKALYELLPISRNAEVSFETSVSELTEDRLNIMKELGVNRFSIGVQTFVDRGRRLLGRRGSGILAIKKIQEVLDKGFENTNIDLIYNYPGQTLDELMYDLKIVKDLNIAGLSYYSLIMHEGSLLFKLINDGVVSPPKIEKDKFFFNIICDELNNNGFELLELTKLARKNRDKYQYIRVKYKAGDCLAFGNGAGGKLKNYLYYNVPMPFHLRQDHEFPLPLTGTVVNKYYDIGIKIIGEIQFGYISFDQMDEENNVKFRFYCKDLIDKYVENGLLDELDNGLYKLTREGIFWGNNICSDIAERFAEFFINEVKEKGCIM</sequence>
<evidence type="ECO:0000256" key="1">
    <source>
        <dbReference type="ARBA" id="ARBA00022691"/>
    </source>
</evidence>
<dbReference type="PANTHER" id="PTHR13932">
    <property type="entry name" value="COPROPORPHYRINIGEN III OXIDASE"/>
    <property type="match status" value="1"/>
</dbReference>
<gene>
    <name evidence="6" type="ORF">JYK00_07295</name>
</gene>
<dbReference type="Pfam" id="PF04055">
    <property type="entry name" value="Radical_SAM"/>
    <property type="match status" value="1"/>
</dbReference>
<dbReference type="RefSeq" id="WP_207566257.1">
    <property type="nucleotide sequence ID" value="NZ_CP071446.1"/>
</dbReference>